<proteinExistence type="predicted"/>
<name>A0A838L8N7_9SPHN</name>
<keyword evidence="4" id="KW-1185">Reference proteome</keyword>
<dbReference type="EMBL" id="JACEIB010000008">
    <property type="protein sequence ID" value="MBA2935045.1"/>
    <property type="molecule type" value="Genomic_DNA"/>
</dbReference>
<feature type="compositionally biased region" description="Basic and acidic residues" evidence="1">
    <location>
        <begin position="85"/>
        <end position="95"/>
    </location>
</feature>
<dbReference type="AlphaFoldDB" id="A0A838L8N7"/>
<feature type="signal peptide" evidence="2">
    <location>
        <begin position="1"/>
        <end position="20"/>
    </location>
</feature>
<feature type="region of interest" description="Disordered" evidence="1">
    <location>
        <begin position="79"/>
        <end position="103"/>
    </location>
</feature>
<feature type="chain" id="PRO_5032946829" evidence="2">
    <location>
        <begin position="21"/>
        <end position="230"/>
    </location>
</feature>
<dbReference type="PROSITE" id="PS51257">
    <property type="entry name" value="PROKAR_LIPOPROTEIN"/>
    <property type="match status" value="1"/>
</dbReference>
<evidence type="ECO:0000313" key="4">
    <source>
        <dbReference type="Proteomes" id="UP000570166"/>
    </source>
</evidence>
<organism evidence="3 4">
    <name type="scientific">Sphingomonas chungangi</name>
    <dbReference type="NCBI Taxonomy" id="2683589"/>
    <lineage>
        <taxon>Bacteria</taxon>
        <taxon>Pseudomonadati</taxon>
        <taxon>Pseudomonadota</taxon>
        <taxon>Alphaproteobacteria</taxon>
        <taxon>Sphingomonadales</taxon>
        <taxon>Sphingomonadaceae</taxon>
        <taxon>Sphingomonas</taxon>
    </lineage>
</organism>
<evidence type="ECO:0000313" key="3">
    <source>
        <dbReference type="EMBL" id="MBA2935045.1"/>
    </source>
</evidence>
<gene>
    <name evidence="3" type="ORF">HZF05_13170</name>
</gene>
<comment type="caution">
    <text evidence="3">The sequence shown here is derived from an EMBL/GenBank/DDBJ whole genome shotgun (WGS) entry which is preliminary data.</text>
</comment>
<keyword evidence="2" id="KW-0732">Signal</keyword>
<evidence type="ECO:0000256" key="1">
    <source>
        <dbReference type="SAM" id="MobiDB-lite"/>
    </source>
</evidence>
<evidence type="ECO:0000256" key="2">
    <source>
        <dbReference type="SAM" id="SignalP"/>
    </source>
</evidence>
<dbReference type="RefSeq" id="WP_181638868.1">
    <property type="nucleotide sequence ID" value="NZ_JACEIB010000008.1"/>
</dbReference>
<sequence length="230" mass="24398">MTKRLPLALLLAPLVLAGCAKDNDITAIGGSIGQEVKRTSCPAVGVPAYAGDVTLFNPAQSRDASAIDVVAVLTDVHGQCDDSEDNGKKPNRDEAAESPNLNSNVTFKVEARRSDPHGSRDVVLPYFAVVMHGGTEVASKSISRISVHFDDGQLLATANGQASATVNRAEATLPENIRNKLIRKRNADDADATVDPMTDPTVRAAMAKASFELLVGFQLTQEQLAYNATK</sequence>
<reference evidence="3 4" key="1">
    <citation type="submission" date="2020-07" db="EMBL/GenBank/DDBJ databases">
        <authorList>
            <person name="Sun Q."/>
        </authorList>
    </citation>
    <scope>NUCLEOTIDE SEQUENCE [LARGE SCALE GENOMIC DNA]</scope>
    <source>
        <strain evidence="3 4">CGMCC 1.13654</strain>
    </source>
</reference>
<accession>A0A838L8N7</accession>
<protein>
    <submittedName>
        <fullName evidence="3">Efflux RND transporter permease subunit</fullName>
    </submittedName>
</protein>
<dbReference type="Proteomes" id="UP000570166">
    <property type="component" value="Unassembled WGS sequence"/>
</dbReference>